<evidence type="ECO:0000313" key="2">
    <source>
        <dbReference type="Proteomes" id="UP000326565"/>
    </source>
</evidence>
<accession>A0A5N5WUK7</accession>
<reference evidence="1 2" key="1">
    <citation type="submission" date="2019-04" db="EMBL/GenBank/DDBJ databases">
        <title>Friends and foes A comparative genomics study of 23 Aspergillus species from section Flavi.</title>
        <authorList>
            <consortium name="DOE Joint Genome Institute"/>
            <person name="Kjaerbolling I."/>
            <person name="Vesth T."/>
            <person name="Frisvad J.C."/>
            <person name="Nybo J.L."/>
            <person name="Theobald S."/>
            <person name="Kildgaard S."/>
            <person name="Isbrandt T."/>
            <person name="Kuo A."/>
            <person name="Sato A."/>
            <person name="Lyhne E.K."/>
            <person name="Kogle M.E."/>
            <person name="Wiebenga A."/>
            <person name="Kun R.S."/>
            <person name="Lubbers R.J."/>
            <person name="Makela M.R."/>
            <person name="Barry K."/>
            <person name="Chovatia M."/>
            <person name="Clum A."/>
            <person name="Daum C."/>
            <person name="Haridas S."/>
            <person name="He G."/>
            <person name="LaButti K."/>
            <person name="Lipzen A."/>
            <person name="Mondo S."/>
            <person name="Riley R."/>
            <person name="Salamov A."/>
            <person name="Simmons B.A."/>
            <person name="Magnuson J.K."/>
            <person name="Henrissat B."/>
            <person name="Mortensen U.H."/>
            <person name="Larsen T.O."/>
            <person name="Devries R.P."/>
            <person name="Grigoriev I.V."/>
            <person name="Machida M."/>
            <person name="Baker S.E."/>
            <person name="Andersen M.R."/>
        </authorList>
    </citation>
    <scope>NUCLEOTIDE SEQUENCE [LARGE SCALE GENOMIC DNA]</scope>
    <source>
        <strain evidence="1 2">CBS 151.66</strain>
    </source>
</reference>
<dbReference type="EMBL" id="ML732273">
    <property type="protein sequence ID" value="KAB8071407.1"/>
    <property type="molecule type" value="Genomic_DNA"/>
</dbReference>
<keyword evidence="2" id="KW-1185">Reference proteome</keyword>
<sequence>MQLAPCPFQKAENIVYSITYDANTLHCGEMAHSEWKFKGLKDTLSLFHIPHPSETQQYDLLLIVDATISMQGFLSSLNTSLRQIIHFSADPVLLAH</sequence>
<dbReference type="OrthoDB" id="10009520at2759"/>
<proteinExistence type="predicted"/>
<dbReference type="AlphaFoldDB" id="A0A5N5WUK7"/>
<protein>
    <submittedName>
        <fullName evidence="1">Uncharacterized protein</fullName>
    </submittedName>
</protein>
<gene>
    <name evidence="1" type="ORF">BDV29DRAFT_179262</name>
</gene>
<evidence type="ECO:0000313" key="1">
    <source>
        <dbReference type="EMBL" id="KAB8071407.1"/>
    </source>
</evidence>
<organism evidence="1 2">
    <name type="scientific">Aspergillus leporis</name>
    <dbReference type="NCBI Taxonomy" id="41062"/>
    <lineage>
        <taxon>Eukaryota</taxon>
        <taxon>Fungi</taxon>
        <taxon>Dikarya</taxon>
        <taxon>Ascomycota</taxon>
        <taxon>Pezizomycotina</taxon>
        <taxon>Eurotiomycetes</taxon>
        <taxon>Eurotiomycetidae</taxon>
        <taxon>Eurotiales</taxon>
        <taxon>Aspergillaceae</taxon>
        <taxon>Aspergillus</taxon>
        <taxon>Aspergillus subgen. Circumdati</taxon>
    </lineage>
</organism>
<name>A0A5N5WUK7_9EURO</name>
<dbReference type="Proteomes" id="UP000326565">
    <property type="component" value="Unassembled WGS sequence"/>
</dbReference>